<dbReference type="InParanoid" id="A0A545AJQ3"/>
<evidence type="ECO:0000313" key="3">
    <source>
        <dbReference type="Proteomes" id="UP000317982"/>
    </source>
</evidence>
<organism evidence="2 3">
    <name type="scientific">Cryptosporangium phraense</name>
    <dbReference type="NCBI Taxonomy" id="2593070"/>
    <lineage>
        <taxon>Bacteria</taxon>
        <taxon>Bacillati</taxon>
        <taxon>Actinomycetota</taxon>
        <taxon>Actinomycetes</taxon>
        <taxon>Cryptosporangiales</taxon>
        <taxon>Cryptosporangiaceae</taxon>
        <taxon>Cryptosporangium</taxon>
    </lineage>
</organism>
<proteinExistence type="predicted"/>
<dbReference type="EMBL" id="VIRS01000031">
    <property type="protein sequence ID" value="TQS40955.1"/>
    <property type="molecule type" value="Genomic_DNA"/>
</dbReference>
<dbReference type="RefSeq" id="WP_142708560.1">
    <property type="nucleotide sequence ID" value="NZ_VIRS01000031.1"/>
</dbReference>
<accession>A0A545AJQ3</accession>
<keyword evidence="3" id="KW-1185">Reference proteome</keyword>
<dbReference type="AlphaFoldDB" id="A0A545AJQ3"/>
<evidence type="ECO:0000256" key="1">
    <source>
        <dbReference type="SAM" id="MobiDB-lite"/>
    </source>
</evidence>
<name>A0A545AJQ3_9ACTN</name>
<feature type="compositionally biased region" description="Basic and acidic residues" evidence="1">
    <location>
        <begin position="46"/>
        <end position="65"/>
    </location>
</feature>
<feature type="region of interest" description="Disordered" evidence="1">
    <location>
        <begin position="46"/>
        <end position="85"/>
    </location>
</feature>
<reference evidence="2 3" key="1">
    <citation type="submission" date="2019-07" db="EMBL/GenBank/DDBJ databases">
        <title>Cryptosporangium phraense sp. nov., isolated from plant litter.</title>
        <authorList>
            <person name="Suriyachadkun C."/>
        </authorList>
    </citation>
    <scope>NUCLEOTIDE SEQUENCE [LARGE SCALE GENOMIC DNA]</scope>
    <source>
        <strain evidence="2 3">A-T 5661</strain>
    </source>
</reference>
<evidence type="ECO:0000313" key="2">
    <source>
        <dbReference type="EMBL" id="TQS40955.1"/>
    </source>
</evidence>
<dbReference type="Proteomes" id="UP000317982">
    <property type="component" value="Unassembled WGS sequence"/>
</dbReference>
<dbReference type="PROSITE" id="PS51257">
    <property type="entry name" value="PROKAR_LIPOPROTEIN"/>
    <property type="match status" value="1"/>
</dbReference>
<protein>
    <submittedName>
        <fullName evidence="2">Uncharacterized protein</fullName>
    </submittedName>
</protein>
<dbReference type="OrthoDB" id="9846851at2"/>
<gene>
    <name evidence="2" type="ORF">FL583_31725</name>
</gene>
<sequence length="100" mass="10456">MRLGGALLTAAAVATMLTGCSSSDESNVRTALSEYVDGSTARVRDGDLEVTTKTRVTKKDKDGKKKTTTKTSHHTAPDVSSGDGFTLVKSGDHWLVSAGI</sequence>
<comment type="caution">
    <text evidence="2">The sequence shown here is derived from an EMBL/GenBank/DDBJ whole genome shotgun (WGS) entry which is preliminary data.</text>
</comment>